<dbReference type="InterPro" id="IPR001005">
    <property type="entry name" value="SANT/Myb"/>
</dbReference>
<accession>A0AAW2Z4V5</accession>
<dbReference type="CDD" id="cd00167">
    <property type="entry name" value="SANT"/>
    <property type="match status" value="1"/>
</dbReference>
<organism evidence="3 4">
    <name type="scientific">Acrasis kona</name>
    <dbReference type="NCBI Taxonomy" id="1008807"/>
    <lineage>
        <taxon>Eukaryota</taxon>
        <taxon>Discoba</taxon>
        <taxon>Heterolobosea</taxon>
        <taxon>Tetramitia</taxon>
        <taxon>Eutetramitia</taxon>
        <taxon>Acrasidae</taxon>
        <taxon>Acrasis</taxon>
    </lineage>
</organism>
<dbReference type="AlphaFoldDB" id="A0AAW2Z4V5"/>
<dbReference type="SMART" id="SM00717">
    <property type="entry name" value="SANT"/>
    <property type="match status" value="1"/>
</dbReference>
<dbReference type="Proteomes" id="UP001431209">
    <property type="component" value="Unassembled WGS sequence"/>
</dbReference>
<keyword evidence="4" id="KW-1185">Reference proteome</keyword>
<dbReference type="PROSITE" id="PS51293">
    <property type="entry name" value="SANT"/>
    <property type="match status" value="1"/>
</dbReference>
<evidence type="ECO:0000259" key="2">
    <source>
        <dbReference type="PROSITE" id="PS51294"/>
    </source>
</evidence>
<feature type="domain" description="SANT" evidence="1">
    <location>
        <begin position="15"/>
        <end position="66"/>
    </location>
</feature>
<reference evidence="3 4" key="1">
    <citation type="submission" date="2024-03" db="EMBL/GenBank/DDBJ databases">
        <title>The Acrasis kona genome and developmental transcriptomes reveal deep origins of eukaryotic multicellular pathways.</title>
        <authorList>
            <person name="Sheikh S."/>
            <person name="Fu C.-J."/>
            <person name="Brown M.W."/>
            <person name="Baldauf S.L."/>
        </authorList>
    </citation>
    <scope>NUCLEOTIDE SEQUENCE [LARGE SCALE GENOMIC DNA]</scope>
    <source>
        <strain evidence="3 4">ATCC MYA-3509</strain>
    </source>
</reference>
<dbReference type="InterPro" id="IPR017930">
    <property type="entry name" value="Myb_dom"/>
</dbReference>
<dbReference type="PANTHER" id="PTHR44042">
    <property type="entry name" value="DUPLICATED HOMEODOMAIN-LIKE SUPERFAMILY PROTEIN-RELATED"/>
    <property type="match status" value="1"/>
</dbReference>
<sequence length="288" mass="32846">MQTEDKNNDKQDVEKTKLKWKKSEHERFLEGLKHHKKNWKKISKVVKTKDAYQVKAHAKKHFALEREQPNGEKKITPEVFASCYLISKSKRKNYDYMLPMVSSLTNQLLSAQYNQLGGDLLVAELDQTVRALTSVPDDLDILDENLNDALYEEGQEEEATIAPDAINDNTNVPNYDRILAFLGTLFNPDRYDPTEVFSELNSCDKTTLKILLHNLSMTLSVQCFQEEYNHVANKIKEDDAQQIGGNVTQPTQLITTSQNILPLHAPFNFTLPGFTVPNSSSKNFVINK</sequence>
<gene>
    <name evidence="3" type="ORF">AKO1_005016</name>
</gene>
<protein>
    <submittedName>
        <fullName evidence="3">Myb-like protein</fullName>
    </submittedName>
</protein>
<dbReference type="InterPro" id="IPR009057">
    <property type="entry name" value="Homeodomain-like_sf"/>
</dbReference>
<dbReference type="SUPFAM" id="SSF46689">
    <property type="entry name" value="Homeodomain-like"/>
    <property type="match status" value="1"/>
</dbReference>
<dbReference type="Pfam" id="PF00249">
    <property type="entry name" value="Myb_DNA-binding"/>
    <property type="match status" value="1"/>
</dbReference>
<feature type="domain" description="HTH myb-type" evidence="2">
    <location>
        <begin position="12"/>
        <end position="66"/>
    </location>
</feature>
<comment type="caution">
    <text evidence="3">The sequence shown here is derived from an EMBL/GenBank/DDBJ whole genome shotgun (WGS) entry which is preliminary data.</text>
</comment>
<name>A0AAW2Z4V5_9EUKA</name>
<dbReference type="PROSITE" id="PS51294">
    <property type="entry name" value="HTH_MYB"/>
    <property type="match status" value="1"/>
</dbReference>
<dbReference type="PANTHER" id="PTHR44042:SF67">
    <property type="entry name" value="MYB-LIKE PROTEIN I"/>
    <property type="match status" value="1"/>
</dbReference>
<dbReference type="InterPro" id="IPR017884">
    <property type="entry name" value="SANT_dom"/>
</dbReference>
<dbReference type="EMBL" id="JAOPGA020001036">
    <property type="protein sequence ID" value="KAL0484354.1"/>
    <property type="molecule type" value="Genomic_DNA"/>
</dbReference>
<evidence type="ECO:0000259" key="1">
    <source>
        <dbReference type="PROSITE" id="PS51293"/>
    </source>
</evidence>
<evidence type="ECO:0000313" key="3">
    <source>
        <dbReference type="EMBL" id="KAL0484354.1"/>
    </source>
</evidence>
<evidence type="ECO:0000313" key="4">
    <source>
        <dbReference type="Proteomes" id="UP001431209"/>
    </source>
</evidence>
<dbReference type="Gene3D" id="1.10.10.60">
    <property type="entry name" value="Homeodomain-like"/>
    <property type="match status" value="1"/>
</dbReference>
<proteinExistence type="predicted"/>